<dbReference type="EMBL" id="CDMZ01000761">
    <property type="protein sequence ID" value="CEM20991.1"/>
    <property type="molecule type" value="Genomic_DNA"/>
</dbReference>
<gene>
    <name evidence="2" type="ORF">Cvel_3961</name>
</gene>
<accession>A0A0G4FZD2</accession>
<name>A0A0G4FZD2_9ALVE</name>
<protein>
    <submittedName>
        <fullName evidence="2">Uncharacterized protein</fullName>
    </submittedName>
</protein>
<dbReference type="AlphaFoldDB" id="A0A0G4FZD2"/>
<dbReference type="VEuPathDB" id="CryptoDB:Cvel_3961"/>
<evidence type="ECO:0000313" key="2">
    <source>
        <dbReference type="EMBL" id="CEM20991.1"/>
    </source>
</evidence>
<dbReference type="PhylomeDB" id="A0A0G4FZD2"/>
<feature type="region of interest" description="Disordered" evidence="1">
    <location>
        <begin position="22"/>
        <end position="55"/>
    </location>
</feature>
<reference evidence="2" key="1">
    <citation type="submission" date="2014-11" db="EMBL/GenBank/DDBJ databases">
        <authorList>
            <person name="Otto D Thomas"/>
            <person name="Naeem Raeece"/>
        </authorList>
    </citation>
    <scope>NUCLEOTIDE SEQUENCE</scope>
</reference>
<sequence length="178" mass="19242">MGGCSALCVTLIRFESIPDTPPPLPRLTAAPREGGVFGRPSPLRPSPAISVPSGSDVVDIGSETGANPWQSDWKDRVEEANPPPFSSLHQSNPLVPSADEVHRVQAREVMKGALIERRGEMEAVCVSGTTMKKIGISTLRPDPRSENPRDFKLGELDGTVMKGRVIEYFDLADGRPDL</sequence>
<evidence type="ECO:0000256" key="1">
    <source>
        <dbReference type="SAM" id="MobiDB-lite"/>
    </source>
</evidence>
<proteinExistence type="predicted"/>
<organism evidence="2">
    <name type="scientific">Chromera velia CCMP2878</name>
    <dbReference type="NCBI Taxonomy" id="1169474"/>
    <lineage>
        <taxon>Eukaryota</taxon>
        <taxon>Sar</taxon>
        <taxon>Alveolata</taxon>
        <taxon>Colpodellida</taxon>
        <taxon>Chromeraceae</taxon>
        <taxon>Chromera</taxon>
    </lineage>
</organism>